<dbReference type="EMBL" id="CAXDID020000258">
    <property type="protein sequence ID" value="CAL6065985.1"/>
    <property type="molecule type" value="Genomic_DNA"/>
</dbReference>
<accession>A0AA86PNZ8</accession>
<evidence type="ECO:0000313" key="3">
    <source>
        <dbReference type="Proteomes" id="UP001642409"/>
    </source>
</evidence>
<reference evidence="1" key="1">
    <citation type="submission" date="2023-06" db="EMBL/GenBank/DDBJ databases">
        <authorList>
            <person name="Kurt Z."/>
        </authorList>
    </citation>
    <scope>NUCLEOTIDE SEQUENCE</scope>
</reference>
<dbReference type="EMBL" id="CATOUU010000698">
    <property type="protein sequence ID" value="CAI9942143.1"/>
    <property type="molecule type" value="Genomic_DNA"/>
</dbReference>
<sequence length="101" mass="11449">MTNITRARLISAEPKLETISECGESEDRGDQSPITKKNSFTNLELSELSDLKALASLINLTRFELLKVIRHADYVAKCCDNNEKNIQKIVKNNVRILLNVF</sequence>
<evidence type="ECO:0000313" key="2">
    <source>
        <dbReference type="EMBL" id="CAL6065985.1"/>
    </source>
</evidence>
<proteinExistence type="predicted"/>
<evidence type="ECO:0000313" key="1">
    <source>
        <dbReference type="EMBL" id="CAI9942143.1"/>
    </source>
</evidence>
<name>A0AA86PNZ8_9EUKA</name>
<reference evidence="2 3" key="2">
    <citation type="submission" date="2024-07" db="EMBL/GenBank/DDBJ databases">
        <authorList>
            <person name="Akdeniz Z."/>
        </authorList>
    </citation>
    <scope>NUCLEOTIDE SEQUENCE [LARGE SCALE GENOMIC DNA]</scope>
</reference>
<organism evidence="1">
    <name type="scientific">Hexamita inflata</name>
    <dbReference type="NCBI Taxonomy" id="28002"/>
    <lineage>
        <taxon>Eukaryota</taxon>
        <taxon>Metamonada</taxon>
        <taxon>Diplomonadida</taxon>
        <taxon>Hexamitidae</taxon>
        <taxon>Hexamitinae</taxon>
        <taxon>Hexamita</taxon>
    </lineage>
</organism>
<comment type="caution">
    <text evidence="1">The sequence shown here is derived from an EMBL/GenBank/DDBJ whole genome shotgun (WGS) entry which is preliminary data.</text>
</comment>
<dbReference type="Proteomes" id="UP001642409">
    <property type="component" value="Unassembled WGS sequence"/>
</dbReference>
<protein>
    <submittedName>
        <fullName evidence="2">Hypothetical_protein</fullName>
    </submittedName>
</protein>
<gene>
    <name evidence="1" type="ORF">HINF_LOCUS29788</name>
    <name evidence="2" type="ORF">HINF_LOCUS52102</name>
</gene>
<keyword evidence="3" id="KW-1185">Reference proteome</keyword>
<dbReference type="AlphaFoldDB" id="A0AA86PNZ8"/>